<dbReference type="NCBIfam" id="NF004801">
    <property type="entry name" value="PRK06151.1"/>
    <property type="match status" value="1"/>
</dbReference>
<dbReference type="RefSeq" id="WP_386374913.1">
    <property type="nucleotide sequence ID" value="NZ_JBHUMP010000010.1"/>
</dbReference>
<dbReference type="InterPro" id="IPR011059">
    <property type="entry name" value="Metal-dep_hydrolase_composite"/>
</dbReference>
<sequence>MRFEDLPLGKRPEGRWSLAADWIVVDTEQGRRLVQNGEVVIEKDRVIHAGPRFEGEVQARFDLGPVLIAPGFVDLDALSDLDTTLLAHDNWPSEKKGRVWPQSYVDRGPYEMYSPEELALQKRFSFGQLLLNGITSAAPIASLFYREWGETVEEFTAAAQAAEELGLRVWLGPAYRSGGMVVDEAGKLGAVFDEERGIRGLHAAIAFANKLFKGGLVSPLLAPDRVETCTKALLLETMAAAEALDCPVRLHMAQGQMELQTVKALHGMSAPQWLAELGCLSPRLMAPHFTVADARDLELYAESGVHVIHCPLVAARHGGALNSFAKLREAGVNIAMGTDTAPPDMVLNMAVAVMTCRMVEGAMPSITSGQVFDAATLGGAKALGREDIGVLRAGAKADITIFDMNDRHMAPRIDPIQTLVLGATGRVTRATIVDGRISMRDGEVAGIDMAATREQVQRQFDGLVARYPERTLGHPPVQEIFPPTFPLMNGE</sequence>
<accession>A0ABW5U6N4</accession>
<dbReference type="SUPFAM" id="SSF51556">
    <property type="entry name" value="Metallo-dependent hydrolases"/>
    <property type="match status" value="1"/>
</dbReference>
<dbReference type="PANTHER" id="PTHR43794:SF11">
    <property type="entry name" value="AMIDOHYDROLASE-RELATED DOMAIN-CONTAINING PROTEIN"/>
    <property type="match status" value="1"/>
</dbReference>
<comment type="caution">
    <text evidence="4">The sequence shown here is derived from an EMBL/GenBank/DDBJ whole genome shotgun (WGS) entry which is preliminary data.</text>
</comment>
<evidence type="ECO:0000313" key="5">
    <source>
        <dbReference type="Proteomes" id="UP001597474"/>
    </source>
</evidence>
<evidence type="ECO:0000259" key="3">
    <source>
        <dbReference type="Pfam" id="PF01979"/>
    </source>
</evidence>
<organism evidence="4 5">
    <name type="scientific">Sulfitobacter aestuarii</name>
    <dbReference type="NCBI Taxonomy" id="2161676"/>
    <lineage>
        <taxon>Bacteria</taxon>
        <taxon>Pseudomonadati</taxon>
        <taxon>Pseudomonadota</taxon>
        <taxon>Alphaproteobacteria</taxon>
        <taxon>Rhodobacterales</taxon>
        <taxon>Roseobacteraceae</taxon>
        <taxon>Sulfitobacter</taxon>
    </lineage>
</organism>
<feature type="domain" description="Amidohydrolase-related" evidence="3">
    <location>
        <begin position="115"/>
        <end position="437"/>
    </location>
</feature>
<gene>
    <name evidence="4" type="ORF">ACFSUD_12490</name>
</gene>
<dbReference type="Gene3D" id="3.20.20.140">
    <property type="entry name" value="Metal-dependent hydrolases"/>
    <property type="match status" value="1"/>
</dbReference>
<dbReference type="InterPro" id="IPR032466">
    <property type="entry name" value="Metal_Hydrolase"/>
</dbReference>
<proteinExistence type="inferred from homology"/>
<dbReference type="EMBL" id="JBHUMP010000010">
    <property type="protein sequence ID" value="MFD2740397.1"/>
    <property type="molecule type" value="Genomic_DNA"/>
</dbReference>
<dbReference type="PANTHER" id="PTHR43794">
    <property type="entry name" value="AMINOHYDROLASE SSNA-RELATED"/>
    <property type="match status" value="1"/>
</dbReference>
<dbReference type="Gene3D" id="2.30.40.10">
    <property type="entry name" value="Urease, subunit C, domain 1"/>
    <property type="match status" value="1"/>
</dbReference>
<dbReference type="InterPro" id="IPR006680">
    <property type="entry name" value="Amidohydro-rel"/>
</dbReference>
<keyword evidence="2" id="KW-0378">Hydrolase</keyword>
<dbReference type="SUPFAM" id="SSF51338">
    <property type="entry name" value="Composite domain of metallo-dependent hydrolases"/>
    <property type="match status" value="1"/>
</dbReference>
<comment type="similarity">
    <text evidence="1">Belongs to the metallo-dependent hydrolases superfamily. ATZ/TRZ family.</text>
</comment>
<evidence type="ECO:0000256" key="1">
    <source>
        <dbReference type="ARBA" id="ARBA00006745"/>
    </source>
</evidence>
<protein>
    <submittedName>
        <fullName evidence="4">Amidohydrolase family protein</fullName>
    </submittedName>
</protein>
<dbReference type="Pfam" id="PF01979">
    <property type="entry name" value="Amidohydro_1"/>
    <property type="match status" value="1"/>
</dbReference>
<dbReference type="InterPro" id="IPR050287">
    <property type="entry name" value="MTA/SAH_deaminase"/>
</dbReference>
<evidence type="ECO:0000256" key="2">
    <source>
        <dbReference type="ARBA" id="ARBA00022801"/>
    </source>
</evidence>
<keyword evidence="5" id="KW-1185">Reference proteome</keyword>
<dbReference type="Proteomes" id="UP001597474">
    <property type="component" value="Unassembled WGS sequence"/>
</dbReference>
<name>A0ABW5U6N4_9RHOB</name>
<evidence type="ECO:0000313" key="4">
    <source>
        <dbReference type="EMBL" id="MFD2740397.1"/>
    </source>
</evidence>
<reference evidence="5" key="1">
    <citation type="journal article" date="2019" name="Int. J. Syst. Evol. Microbiol.">
        <title>The Global Catalogue of Microorganisms (GCM) 10K type strain sequencing project: providing services to taxonomists for standard genome sequencing and annotation.</title>
        <authorList>
            <consortium name="The Broad Institute Genomics Platform"/>
            <consortium name="The Broad Institute Genome Sequencing Center for Infectious Disease"/>
            <person name="Wu L."/>
            <person name="Ma J."/>
        </authorList>
    </citation>
    <scope>NUCLEOTIDE SEQUENCE [LARGE SCALE GENOMIC DNA]</scope>
    <source>
        <strain evidence="5">TISTR 2562</strain>
    </source>
</reference>